<keyword evidence="2" id="KW-1133">Transmembrane helix</keyword>
<evidence type="ECO:0000256" key="1">
    <source>
        <dbReference type="SAM" id="Coils"/>
    </source>
</evidence>
<dbReference type="RefSeq" id="WP_323297149.1">
    <property type="nucleotide sequence ID" value="NZ_JAYFUM010000014.1"/>
</dbReference>
<keyword evidence="2" id="KW-0812">Transmembrane</keyword>
<organism evidence="4 5">
    <name type="scientific">Arcicella rigui</name>
    <dbReference type="NCBI Taxonomy" id="797020"/>
    <lineage>
        <taxon>Bacteria</taxon>
        <taxon>Pseudomonadati</taxon>
        <taxon>Bacteroidota</taxon>
        <taxon>Cytophagia</taxon>
        <taxon>Cytophagales</taxon>
        <taxon>Flectobacillaceae</taxon>
        <taxon>Arcicella</taxon>
    </lineage>
</organism>
<dbReference type="Proteomes" id="UP001302949">
    <property type="component" value="Unassembled WGS sequence"/>
</dbReference>
<evidence type="ECO:0000313" key="4">
    <source>
        <dbReference type="EMBL" id="MEA5139990.1"/>
    </source>
</evidence>
<dbReference type="InterPro" id="IPR036890">
    <property type="entry name" value="HATPase_C_sf"/>
</dbReference>
<evidence type="ECO:0000256" key="2">
    <source>
        <dbReference type="SAM" id="Phobius"/>
    </source>
</evidence>
<dbReference type="InterPro" id="IPR010559">
    <property type="entry name" value="Sig_transdc_His_kin_internal"/>
</dbReference>
<evidence type="ECO:0000259" key="3">
    <source>
        <dbReference type="Pfam" id="PF06580"/>
    </source>
</evidence>
<feature type="transmembrane region" description="Helical" evidence="2">
    <location>
        <begin position="37"/>
        <end position="59"/>
    </location>
</feature>
<dbReference type="PANTHER" id="PTHR34220:SF7">
    <property type="entry name" value="SENSOR HISTIDINE KINASE YPDA"/>
    <property type="match status" value="1"/>
</dbReference>
<comment type="caution">
    <text evidence="4">The sequence shown here is derived from an EMBL/GenBank/DDBJ whole genome shotgun (WGS) entry which is preliminary data.</text>
</comment>
<protein>
    <submittedName>
        <fullName evidence="4">Histidine kinase</fullName>
    </submittedName>
</protein>
<dbReference type="GO" id="GO:0016301">
    <property type="term" value="F:kinase activity"/>
    <property type="evidence" value="ECO:0007669"/>
    <property type="project" value="UniProtKB-KW"/>
</dbReference>
<feature type="transmembrane region" description="Helical" evidence="2">
    <location>
        <begin position="71"/>
        <end position="91"/>
    </location>
</feature>
<keyword evidence="5" id="KW-1185">Reference proteome</keyword>
<feature type="transmembrane region" description="Helical" evidence="2">
    <location>
        <begin position="12"/>
        <end position="31"/>
    </location>
</feature>
<dbReference type="InterPro" id="IPR050640">
    <property type="entry name" value="Bact_2-comp_sensor_kinase"/>
</dbReference>
<evidence type="ECO:0000313" key="5">
    <source>
        <dbReference type="Proteomes" id="UP001302949"/>
    </source>
</evidence>
<feature type="coiled-coil region" evidence="1">
    <location>
        <begin position="136"/>
        <end position="163"/>
    </location>
</feature>
<dbReference type="Gene3D" id="3.30.565.10">
    <property type="entry name" value="Histidine kinase-like ATPase, C-terminal domain"/>
    <property type="match status" value="1"/>
</dbReference>
<sequence length="348" mass="39824">MTSNKLYWPIQISCWGIYITYTTFELIYFRLEPSHALALGFSNFIILILGTHLYRWFILKNKIDTLEGSRFYIYPIAGNLIIALITELININIFHAHLPYSDIKDVSIYNYIFNFIKTFRFILPWFICFHGIKFANKAKREERAKTEAEIHIKEAELISLRSQLNPHFLFNSLNSIQALTLSDPKIARDATIKLSDLLRVSLSYNDLKDISFQEELNLVINYLDLEKIRFDSRLNYKVEVPKSVLAARIPPMSLQLLAENAVKHGIGKLKKGGEIVVFASKKGNVLTFGIKNTGTLTSNPTEPKTRKGIGIENLNKRLLINYGITNGFSITSEDNIVTAQVTIPFKIQ</sequence>
<accession>A0ABU5QAX3</accession>
<feature type="domain" description="Signal transduction histidine kinase internal region" evidence="3">
    <location>
        <begin position="155"/>
        <end position="234"/>
    </location>
</feature>
<dbReference type="EMBL" id="JAYFUM010000014">
    <property type="protein sequence ID" value="MEA5139990.1"/>
    <property type="molecule type" value="Genomic_DNA"/>
</dbReference>
<keyword evidence="1" id="KW-0175">Coiled coil</keyword>
<reference evidence="4 5" key="1">
    <citation type="submission" date="2023-12" db="EMBL/GenBank/DDBJ databases">
        <title>Novel species of the genus Arcicella isolated from rivers.</title>
        <authorList>
            <person name="Lu H."/>
        </authorList>
    </citation>
    <scope>NUCLEOTIDE SEQUENCE [LARGE SCALE GENOMIC DNA]</scope>
    <source>
        <strain evidence="4 5">KCTC 23307</strain>
    </source>
</reference>
<dbReference type="Pfam" id="PF06580">
    <property type="entry name" value="His_kinase"/>
    <property type="match status" value="1"/>
</dbReference>
<gene>
    <name evidence="4" type="ORF">VB248_12635</name>
</gene>
<proteinExistence type="predicted"/>
<keyword evidence="2" id="KW-0472">Membrane</keyword>
<keyword evidence="4" id="KW-0418">Kinase</keyword>
<name>A0ABU5QAX3_9BACT</name>
<feature type="transmembrane region" description="Helical" evidence="2">
    <location>
        <begin position="111"/>
        <end position="132"/>
    </location>
</feature>
<keyword evidence="4" id="KW-0808">Transferase</keyword>
<dbReference type="PANTHER" id="PTHR34220">
    <property type="entry name" value="SENSOR HISTIDINE KINASE YPDA"/>
    <property type="match status" value="1"/>
</dbReference>